<feature type="domain" description="G protein gamma" evidence="16">
    <location>
        <begin position="21"/>
        <end position="77"/>
    </location>
</feature>
<feature type="region of interest" description="Disordered" evidence="15">
    <location>
        <begin position="1"/>
        <end position="20"/>
    </location>
</feature>
<evidence type="ECO:0000256" key="5">
    <source>
        <dbReference type="ARBA" id="ARBA00016111"/>
    </source>
</evidence>
<keyword evidence="9" id="KW-0677">Repeat</keyword>
<evidence type="ECO:0000256" key="6">
    <source>
        <dbReference type="ARBA" id="ARBA00022481"/>
    </source>
</evidence>
<comment type="caution">
    <text evidence="17">The sequence shown here is derived from an EMBL/GenBank/DDBJ whole genome shotgun (WGS) entry which is preliminary data.</text>
</comment>
<evidence type="ECO:0000313" key="17">
    <source>
        <dbReference type="EMBL" id="KAJ6260975.1"/>
    </source>
</evidence>
<evidence type="ECO:0000256" key="4">
    <source>
        <dbReference type="ARBA" id="ARBA00011581"/>
    </source>
</evidence>
<evidence type="ECO:0000256" key="8">
    <source>
        <dbReference type="ARBA" id="ARBA00022614"/>
    </source>
</evidence>
<name>A0AAD6IYB2_DREDA</name>
<dbReference type="InterPro" id="IPR003591">
    <property type="entry name" value="Leu-rich_rpt_typical-subtyp"/>
</dbReference>
<evidence type="ECO:0000256" key="3">
    <source>
        <dbReference type="ARBA" id="ARBA00007431"/>
    </source>
</evidence>
<dbReference type="InterPro" id="IPR001611">
    <property type="entry name" value="Leu-rich_rpt"/>
</dbReference>
<dbReference type="GO" id="GO:0016020">
    <property type="term" value="C:membrane"/>
    <property type="evidence" value="ECO:0007669"/>
    <property type="project" value="UniProtKB-SubCell"/>
</dbReference>
<keyword evidence="7" id="KW-0963">Cytoplasm</keyword>
<evidence type="ECO:0000313" key="18">
    <source>
        <dbReference type="Proteomes" id="UP001221413"/>
    </source>
</evidence>
<sequence>MAVQHQAGAREPAREKKGSMQELKLRRLTELNARLREDLERPRVKVSEACASMINYTKNTKDFMVPATWGHSILSIFAVAGTAGDLAAVGRKPPACLVARRKQSTTSSEHRLFPFVGINFSTSFTPPYNSKPGNLRTTPECISKMDREDGNYFIKHLATYIRTHEKALANALQLQARKPTHRSGDGQTSPTTHAPATSPSTSSALAAAFSMPSLSFTSQNLKPAKLALTPHHLYYLLERFDSLGISVGPMNVRLENIHAETAPGNYVSFLDSAHRARRTKSTDALSIHSVSSVKSVMSGMSSLWNSFGLGSSSLSKQEKNKQAINADLKYIYSAFTKIPCLKLCPDPKARLITGYEEFPFDTAVPLLAFKNVTALEIVDLDIRQFFGWDQIAERVRSLVVKRACIEDPAELLIAIVLDDMDRRRRRSSKNQTSPMSWSTPSPGLPLSIDTGSTPGSPGKQSADEQSTSVGSTGSTLRDRSAVNRPASRNRDRDSSNSPTRPTSSRSSSTANTTNHHGHHGHKSHRMRRSDSGSSRASSNGTSQYNSTTQSISLMGTLPSTKWRFLRHLSLSDNSLTSISFASLAPLANSLTSLDLSSNLFLAVPDALSTLTALRALNLSNNMIDSLHSLTRHPLPAITALNLRGNRLQSLAGIERLPSLERLDLRENRLTDPTELARLTTAPNFREVWIYPNPFVRTHNSSYRVTIFNLFRKTPGFTEDISIDAQGPGMMERRQLVERAAEPIPVPVVRPVASAPPPREIVRPVETRQPPPYHSRTHSEKGTLITTKPTDDLARARKKGTKRRVVELSKGDSGSEIFAAADRAPTLSPTEFRRQTTAPVMPTYQSRPQFPASPPSPPTSIRQRDTISIDAETPPTPPAKDITLSPNITPGENWTLKGDEYKKKVELMKTELGNGWLSALADERWNNNPEPARSPPKGDAPRI</sequence>
<proteinExistence type="inferred from homology"/>
<dbReference type="Proteomes" id="UP001221413">
    <property type="component" value="Unassembled WGS sequence"/>
</dbReference>
<reference evidence="17" key="1">
    <citation type="submission" date="2023-01" db="EMBL/GenBank/DDBJ databases">
        <title>The chitinases involved in constricting ring structure development in the nematode-trapping fungus Drechslerella dactyloides.</title>
        <authorList>
            <person name="Wang R."/>
            <person name="Zhang L."/>
            <person name="Tang P."/>
            <person name="Li S."/>
            <person name="Liang L."/>
        </authorList>
    </citation>
    <scope>NUCLEOTIDE SEQUENCE</scope>
    <source>
        <strain evidence="17">YMF1.00031</strain>
    </source>
</reference>
<feature type="compositionally biased region" description="Basic residues" evidence="15">
    <location>
        <begin position="515"/>
        <end position="527"/>
    </location>
</feature>
<dbReference type="PANTHER" id="PTHR15454:SF69">
    <property type="entry name" value="SERINE_THREONINE-PROTEIN KINASE 11-INTERACTING PROTEIN"/>
    <property type="match status" value="1"/>
</dbReference>
<dbReference type="PROSITE" id="PS51450">
    <property type="entry name" value="LRR"/>
    <property type="match status" value="4"/>
</dbReference>
<keyword evidence="18" id="KW-1185">Reference proteome</keyword>
<feature type="compositionally biased region" description="Polar residues" evidence="15">
    <location>
        <begin position="429"/>
        <end position="441"/>
    </location>
</feature>
<evidence type="ECO:0000256" key="10">
    <source>
        <dbReference type="ARBA" id="ARBA00023136"/>
    </source>
</evidence>
<keyword evidence="10" id="KW-0472">Membrane</keyword>
<feature type="region of interest" description="Disordered" evidence="15">
    <location>
        <begin position="424"/>
        <end position="550"/>
    </location>
</feature>
<dbReference type="GO" id="GO:0007186">
    <property type="term" value="P:G protein-coupled receptor signaling pathway"/>
    <property type="evidence" value="ECO:0007669"/>
    <property type="project" value="InterPro"/>
</dbReference>
<dbReference type="SMART" id="SM01224">
    <property type="entry name" value="G_gamma"/>
    <property type="match status" value="1"/>
</dbReference>
<feature type="compositionally biased region" description="Basic and acidic residues" evidence="15">
    <location>
        <begin position="11"/>
        <end position="20"/>
    </location>
</feature>
<dbReference type="Gene3D" id="4.10.260.10">
    <property type="entry name" value="Transducin (heterotrimeric G protein), gamma chain"/>
    <property type="match status" value="1"/>
</dbReference>
<dbReference type="SUPFAM" id="SSF48670">
    <property type="entry name" value="Transducin (heterotrimeric G protein), gamma chain"/>
    <property type="match status" value="1"/>
</dbReference>
<feature type="compositionally biased region" description="Polar residues" evidence="15">
    <location>
        <begin position="449"/>
        <end position="475"/>
    </location>
</feature>
<feature type="compositionally biased region" description="Low complexity" evidence="15">
    <location>
        <begin position="188"/>
        <end position="201"/>
    </location>
</feature>
<dbReference type="FunFam" id="3.80.10.10:FF:000273">
    <property type="entry name" value="Leucine Rich Repeat domain protein"/>
    <property type="match status" value="1"/>
</dbReference>
<dbReference type="PANTHER" id="PTHR15454">
    <property type="entry name" value="NISCHARIN RELATED"/>
    <property type="match status" value="1"/>
</dbReference>
<evidence type="ECO:0000256" key="14">
    <source>
        <dbReference type="ARBA" id="ARBA00023289"/>
    </source>
</evidence>
<evidence type="ECO:0000256" key="7">
    <source>
        <dbReference type="ARBA" id="ARBA00022490"/>
    </source>
</evidence>
<evidence type="ECO:0000256" key="1">
    <source>
        <dbReference type="ARBA" id="ARBA00004170"/>
    </source>
</evidence>
<feature type="region of interest" description="Disordered" evidence="15">
    <location>
        <begin position="176"/>
        <end position="201"/>
    </location>
</feature>
<dbReference type="InterPro" id="IPR036284">
    <property type="entry name" value="GGL_sf"/>
</dbReference>
<dbReference type="SMART" id="SM00369">
    <property type="entry name" value="LRR_TYP"/>
    <property type="match status" value="4"/>
</dbReference>
<dbReference type="SUPFAM" id="SSF52075">
    <property type="entry name" value="Outer arm dynein light chain 1"/>
    <property type="match status" value="1"/>
</dbReference>
<feature type="compositionally biased region" description="Low complexity" evidence="15">
    <location>
        <begin position="495"/>
        <end position="514"/>
    </location>
</feature>
<evidence type="ECO:0000256" key="15">
    <source>
        <dbReference type="SAM" id="MobiDB-lite"/>
    </source>
</evidence>
<dbReference type="Gene3D" id="3.80.10.10">
    <property type="entry name" value="Ribonuclease Inhibitor"/>
    <property type="match status" value="2"/>
</dbReference>
<evidence type="ECO:0000259" key="16">
    <source>
        <dbReference type="SMART" id="SM01224"/>
    </source>
</evidence>
<dbReference type="InterPro" id="IPR032675">
    <property type="entry name" value="LRR_dom_sf"/>
</dbReference>
<keyword evidence="12" id="KW-0807">Transducer</keyword>
<evidence type="ECO:0000256" key="11">
    <source>
        <dbReference type="ARBA" id="ARBA00023139"/>
    </source>
</evidence>
<feature type="region of interest" description="Disordered" evidence="15">
    <location>
        <begin position="841"/>
        <end position="890"/>
    </location>
</feature>
<dbReference type="InterPro" id="IPR015898">
    <property type="entry name" value="G-protein_gamma-like_dom"/>
</dbReference>
<accession>A0AAD6IYB2</accession>
<comment type="subcellular location">
    <subcellularLocation>
        <location evidence="2">Cytoplasm</location>
    </subcellularLocation>
    <subcellularLocation>
        <location evidence="1">Membrane</location>
        <topology evidence="1">Peripheral membrane protein</topology>
    </subcellularLocation>
</comment>
<evidence type="ECO:0000256" key="9">
    <source>
        <dbReference type="ARBA" id="ARBA00022737"/>
    </source>
</evidence>
<gene>
    <name evidence="17" type="ORF">Dda_3638</name>
</gene>
<keyword evidence="11" id="KW-0564">Palmitate</keyword>
<comment type="subunit">
    <text evidence="4">G proteins are composed of 3 units, alpha, beta and gamma.</text>
</comment>
<dbReference type="Pfam" id="PF00631">
    <property type="entry name" value="G-gamma"/>
    <property type="match status" value="1"/>
</dbReference>
<keyword evidence="13" id="KW-0449">Lipoprotein</keyword>
<protein>
    <recommendedName>
        <fullName evidence="5">Guanine nucleotide-binding protein subunit gamma</fullName>
    </recommendedName>
</protein>
<organism evidence="17 18">
    <name type="scientific">Drechslerella dactyloides</name>
    <name type="common">Nematode-trapping fungus</name>
    <name type="synonym">Arthrobotrys dactyloides</name>
    <dbReference type="NCBI Taxonomy" id="74499"/>
    <lineage>
        <taxon>Eukaryota</taxon>
        <taxon>Fungi</taxon>
        <taxon>Dikarya</taxon>
        <taxon>Ascomycota</taxon>
        <taxon>Pezizomycotina</taxon>
        <taxon>Orbiliomycetes</taxon>
        <taxon>Orbiliales</taxon>
        <taxon>Orbiliaceae</taxon>
        <taxon>Drechslerella</taxon>
    </lineage>
</organism>
<dbReference type="EMBL" id="JAQGDS010000004">
    <property type="protein sequence ID" value="KAJ6260975.1"/>
    <property type="molecule type" value="Genomic_DNA"/>
</dbReference>
<keyword evidence="6" id="KW-0488">Methylation</keyword>
<feature type="region of interest" description="Disordered" evidence="15">
    <location>
        <begin position="921"/>
        <end position="942"/>
    </location>
</feature>
<comment type="similarity">
    <text evidence="3">Belongs to the G protein gamma family.</text>
</comment>
<dbReference type="Pfam" id="PF13855">
    <property type="entry name" value="LRR_8"/>
    <property type="match status" value="1"/>
</dbReference>
<dbReference type="GO" id="GO:0005737">
    <property type="term" value="C:cytoplasm"/>
    <property type="evidence" value="ECO:0007669"/>
    <property type="project" value="UniProtKB-SubCell"/>
</dbReference>
<evidence type="ECO:0000256" key="12">
    <source>
        <dbReference type="ARBA" id="ARBA00023224"/>
    </source>
</evidence>
<evidence type="ECO:0000256" key="13">
    <source>
        <dbReference type="ARBA" id="ARBA00023288"/>
    </source>
</evidence>
<feature type="region of interest" description="Disordered" evidence="15">
    <location>
        <begin position="761"/>
        <end position="811"/>
    </location>
</feature>
<dbReference type="AlphaFoldDB" id="A0AAD6IYB2"/>
<dbReference type="FunFam" id="4.10.260.10:FF:000003">
    <property type="entry name" value="G-protein complex gamma subunit Ste18/GpgA"/>
    <property type="match status" value="1"/>
</dbReference>
<feature type="compositionally biased region" description="Polar residues" evidence="15">
    <location>
        <begin position="539"/>
        <end position="550"/>
    </location>
</feature>
<keyword evidence="8" id="KW-0433">Leucine-rich repeat</keyword>
<evidence type="ECO:0000256" key="2">
    <source>
        <dbReference type="ARBA" id="ARBA00004496"/>
    </source>
</evidence>
<keyword evidence="14" id="KW-0636">Prenylation</keyword>